<dbReference type="AlphaFoldDB" id="A0A7C5MUX1"/>
<dbReference type="SUPFAM" id="SSF55608">
    <property type="entry name" value="Homing endonucleases"/>
    <property type="match status" value="1"/>
</dbReference>
<reference evidence="2" key="1">
    <citation type="journal article" date="2020" name="mSystems">
        <title>Genome- and Community-Level Interaction Insights into Carbon Utilization and Element Cycling Functions of Hydrothermarchaeota in Hydrothermal Sediment.</title>
        <authorList>
            <person name="Zhou Z."/>
            <person name="Liu Y."/>
            <person name="Xu W."/>
            <person name="Pan J."/>
            <person name="Luo Z.H."/>
            <person name="Li M."/>
        </authorList>
    </citation>
    <scope>NUCLEOTIDE SEQUENCE [LARGE SCALE GENOMIC DNA]</scope>
    <source>
        <strain evidence="2">HyVt-535</strain>
    </source>
</reference>
<dbReference type="Proteomes" id="UP000886100">
    <property type="component" value="Unassembled WGS sequence"/>
</dbReference>
<organism evidence="2">
    <name type="scientific">Thiolapillus brandeum</name>
    <dbReference type="NCBI Taxonomy" id="1076588"/>
    <lineage>
        <taxon>Bacteria</taxon>
        <taxon>Pseudomonadati</taxon>
        <taxon>Pseudomonadota</taxon>
        <taxon>Gammaproteobacteria</taxon>
        <taxon>Chromatiales</taxon>
        <taxon>Sedimenticolaceae</taxon>
        <taxon>Thiolapillus</taxon>
    </lineage>
</organism>
<dbReference type="Gene3D" id="3.10.28.10">
    <property type="entry name" value="Homing endonucleases"/>
    <property type="match status" value="1"/>
</dbReference>
<dbReference type="GO" id="GO:0004519">
    <property type="term" value="F:endonuclease activity"/>
    <property type="evidence" value="ECO:0007669"/>
    <property type="project" value="InterPro"/>
</dbReference>
<proteinExistence type="predicted"/>
<protein>
    <recommendedName>
        <fullName evidence="1">Homing endonuclease LAGLIDADG domain-containing protein</fullName>
    </recommendedName>
</protein>
<dbReference type="EMBL" id="DROM01000193">
    <property type="protein sequence ID" value="HHH13218.1"/>
    <property type="molecule type" value="Genomic_DNA"/>
</dbReference>
<accession>A0A7C5MUX1</accession>
<dbReference type="InterPro" id="IPR027434">
    <property type="entry name" value="Homing_endonucl"/>
</dbReference>
<dbReference type="Pfam" id="PF14528">
    <property type="entry name" value="LAGLIDADG_3"/>
    <property type="match status" value="1"/>
</dbReference>
<feature type="non-terminal residue" evidence="2">
    <location>
        <position position="69"/>
    </location>
</feature>
<gene>
    <name evidence="2" type="ORF">ENJ98_03190</name>
</gene>
<evidence type="ECO:0000313" key="2">
    <source>
        <dbReference type="EMBL" id="HHH13218.1"/>
    </source>
</evidence>
<evidence type="ECO:0000259" key="1">
    <source>
        <dbReference type="Pfam" id="PF14528"/>
    </source>
</evidence>
<comment type="caution">
    <text evidence="2">The sequence shown here is derived from an EMBL/GenBank/DDBJ whole genome shotgun (WGS) entry which is preliminary data.</text>
</comment>
<name>A0A7C5MUX1_9GAMM</name>
<dbReference type="InterPro" id="IPR004860">
    <property type="entry name" value="LAGLIDADG_dom"/>
</dbReference>
<feature type="domain" description="Homing endonuclease LAGLIDADG" evidence="1">
    <location>
        <begin position="13"/>
        <end position="58"/>
    </location>
</feature>
<sequence>MAARESQNRLTPTQAAYIAGLLDGEGTITLTRKHRNENRQLAVTISNTELSLLEFVKQTVGMGKITRKR</sequence>